<keyword evidence="2" id="KW-1185">Reference proteome</keyword>
<dbReference type="Proteomes" id="UP000320672">
    <property type="component" value="Chromosome"/>
</dbReference>
<dbReference type="KEGG" id="rml:FF011L_39100"/>
<dbReference type="EMBL" id="CP036262">
    <property type="protein sequence ID" value="QDS95123.1"/>
    <property type="molecule type" value="Genomic_DNA"/>
</dbReference>
<dbReference type="AlphaFoldDB" id="A0A517MJR7"/>
<proteinExistence type="predicted"/>
<reference evidence="1 2" key="1">
    <citation type="submission" date="2019-02" db="EMBL/GenBank/DDBJ databases">
        <title>Deep-cultivation of Planctomycetes and their phenomic and genomic characterization uncovers novel biology.</title>
        <authorList>
            <person name="Wiegand S."/>
            <person name="Jogler M."/>
            <person name="Boedeker C."/>
            <person name="Pinto D."/>
            <person name="Vollmers J."/>
            <person name="Rivas-Marin E."/>
            <person name="Kohn T."/>
            <person name="Peeters S.H."/>
            <person name="Heuer A."/>
            <person name="Rast P."/>
            <person name="Oberbeckmann S."/>
            <person name="Bunk B."/>
            <person name="Jeske O."/>
            <person name="Meyerdierks A."/>
            <person name="Storesund J.E."/>
            <person name="Kallscheuer N."/>
            <person name="Luecker S."/>
            <person name="Lage O.M."/>
            <person name="Pohl T."/>
            <person name="Merkel B.J."/>
            <person name="Hornburger P."/>
            <person name="Mueller R.-W."/>
            <person name="Bruemmer F."/>
            <person name="Labrenz M."/>
            <person name="Spormann A.M."/>
            <person name="Op den Camp H."/>
            <person name="Overmann J."/>
            <person name="Amann R."/>
            <person name="Jetten M.S.M."/>
            <person name="Mascher T."/>
            <person name="Medema M.H."/>
            <person name="Devos D.P."/>
            <person name="Kaster A.-K."/>
            <person name="Ovreas L."/>
            <person name="Rohde M."/>
            <person name="Galperin M.Y."/>
            <person name="Jogler C."/>
        </authorList>
    </citation>
    <scope>NUCLEOTIDE SEQUENCE [LARGE SCALE GENOMIC DNA]</scope>
    <source>
        <strain evidence="1 2">FF011L</strain>
    </source>
</reference>
<organism evidence="1 2">
    <name type="scientific">Roseimaritima multifibrata</name>
    <dbReference type="NCBI Taxonomy" id="1930274"/>
    <lineage>
        <taxon>Bacteria</taxon>
        <taxon>Pseudomonadati</taxon>
        <taxon>Planctomycetota</taxon>
        <taxon>Planctomycetia</taxon>
        <taxon>Pirellulales</taxon>
        <taxon>Pirellulaceae</taxon>
        <taxon>Roseimaritima</taxon>
    </lineage>
</organism>
<evidence type="ECO:0008006" key="3">
    <source>
        <dbReference type="Google" id="ProtNLM"/>
    </source>
</evidence>
<name>A0A517MJR7_9BACT</name>
<accession>A0A517MJR7</accession>
<evidence type="ECO:0000313" key="2">
    <source>
        <dbReference type="Proteomes" id="UP000320672"/>
    </source>
</evidence>
<protein>
    <recommendedName>
        <fullName evidence="3">Integrase SAM-like N-terminal domain-containing protein</fullName>
    </recommendedName>
</protein>
<sequence>MSVSRFKRRLQRLAIRKADLDWFPRWLDGYCRHHHFDPDSQMEISEDRVVNFLKSLRDNRFPAWHDCRLLAPWKLTRSIFRLNKI</sequence>
<evidence type="ECO:0000313" key="1">
    <source>
        <dbReference type="EMBL" id="QDS95123.1"/>
    </source>
</evidence>
<gene>
    <name evidence="1" type="ORF">FF011L_39100</name>
</gene>